<feature type="compositionally biased region" description="Basic and acidic residues" evidence="10">
    <location>
        <begin position="336"/>
        <end position="349"/>
    </location>
</feature>
<feature type="compositionally biased region" description="Polar residues" evidence="10">
    <location>
        <begin position="350"/>
        <end position="371"/>
    </location>
</feature>
<evidence type="ECO:0000313" key="13">
    <source>
        <dbReference type="EMBL" id="KAK3314978.1"/>
    </source>
</evidence>
<reference evidence="13" key="2">
    <citation type="submission" date="2023-06" db="EMBL/GenBank/DDBJ databases">
        <authorList>
            <consortium name="Lawrence Berkeley National Laboratory"/>
            <person name="Haridas S."/>
            <person name="Hensen N."/>
            <person name="Bonometti L."/>
            <person name="Westerberg I."/>
            <person name="Brannstrom I.O."/>
            <person name="Guillou S."/>
            <person name="Cros-Aarteil S."/>
            <person name="Calhoun S."/>
            <person name="Kuo A."/>
            <person name="Mondo S."/>
            <person name="Pangilinan J."/>
            <person name="Riley R."/>
            <person name="Labutti K."/>
            <person name="Andreopoulos B."/>
            <person name="Lipzen A."/>
            <person name="Chen C."/>
            <person name="Yanf M."/>
            <person name="Daum C."/>
            <person name="Ng V."/>
            <person name="Clum A."/>
            <person name="Steindorff A."/>
            <person name="Ohm R."/>
            <person name="Martin F."/>
            <person name="Silar P."/>
            <person name="Natvig D."/>
            <person name="Lalanne C."/>
            <person name="Gautier V."/>
            <person name="Ament-Velasquez S.L."/>
            <person name="Kruys A."/>
            <person name="Hutchinson M.I."/>
            <person name="Powell A.J."/>
            <person name="Barry K."/>
            <person name="Miller A.N."/>
            <person name="Grigoriev I.V."/>
            <person name="Debuchy R."/>
            <person name="Gladieux P."/>
            <person name="Thoren M.H."/>
            <person name="Johannesson H."/>
        </authorList>
    </citation>
    <scope>NUCLEOTIDE SEQUENCE</scope>
    <source>
        <strain evidence="13">CBS 118394</strain>
    </source>
</reference>
<feature type="compositionally biased region" description="Low complexity" evidence="10">
    <location>
        <begin position="655"/>
        <end position="666"/>
    </location>
</feature>
<dbReference type="GO" id="GO:0005634">
    <property type="term" value="C:nucleus"/>
    <property type="evidence" value="ECO:0007669"/>
    <property type="project" value="InterPro"/>
</dbReference>
<keyword evidence="7" id="KW-0131">Cell cycle</keyword>
<dbReference type="Proteomes" id="UP001283341">
    <property type="component" value="Unassembled WGS sequence"/>
</dbReference>
<feature type="compositionally biased region" description="Polar residues" evidence="10">
    <location>
        <begin position="611"/>
        <end position="620"/>
    </location>
</feature>
<feature type="region of interest" description="Disordered" evidence="10">
    <location>
        <begin position="97"/>
        <end position="142"/>
    </location>
</feature>
<keyword evidence="4" id="KW-0132">Cell division</keyword>
<gene>
    <name evidence="13" type="ORF">B0H66DRAFT_329007</name>
</gene>
<feature type="region of interest" description="Disordered" evidence="10">
    <location>
        <begin position="697"/>
        <end position="728"/>
    </location>
</feature>
<accession>A0AAE0HXX1</accession>
<dbReference type="GO" id="GO:0045132">
    <property type="term" value="P:meiotic chromosome segregation"/>
    <property type="evidence" value="ECO:0007669"/>
    <property type="project" value="InterPro"/>
</dbReference>
<dbReference type="GO" id="GO:0000779">
    <property type="term" value="C:condensed chromosome, centromeric region"/>
    <property type="evidence" value="ECO:0007669"/>
    <property type="project" value="UniProtKB-ARBA"/>
</dbReference>
<comment type="subcellular location">
    <subcellularLocation>
        <location evidence="1">Chromosome</location>
        <location evidence="1">Centromere</location>
    </subcellularLocation>
</comment>
<evidence type="ECO:0000256" key="1">
    <source>
        <dbReference type="ARBA" id="ARBA00004584"/>
    </source>
</evidence>
<dbReference type="Pfam" id="PF07558">
    <property type="entry name" value="Shugoshin_N"/>
    <property type="match status" value="1"/>
</dbReference>
<feature type="compositionally biased region" description="Basic and acidic residues" evidence="10">
    <location>
        <begin position="263"/>
        <end position="272"/>
    </location>
</feature>
<feature type="compositionally biased region" description="Basic and acidic residues" evidence="10">
    <location>
        <begin position="489"/>
        <end position="502"/>
    </location>
</feature>
<proteinExistence type="inferred from homology"/>
<comment type="caution">
    <text evidence="13">The sequence shown here is derived from an EMBL/GenBank/DDBJ whole genome shotgun (WGS) entry which is preliminary data.</text>
</comment>
<feature type="domain" description="Shugoshin N-terminal coiled-coil" evidence="12">
    <location>
        <begin position="17"/>
        <end position="61"/>
    </location>
</feature>
<organism evidence="13 14">
    <name type="scientific">Apodospora peruviana</name>
    <dbReference type="NCBI Taxonomy" id="516989"/>
    <lineage>
        <taxon>Eukaryota</taxon>
        <taxon>Fungi</taxon>
        <taxon>Dikarya</taxon>
        <taxon>Ascomycota</taxon>
        <taxon>Pezizomycotina</taxon>
        <taxon>Sordariomycetes</taxon>
        <taxon>Sordariomycetidae</taxon>
        <taxon>Sordariales</taxon>
        <taxon>Lasiosphaeriaceae</taxon>
        <taxon>Apodospora</taxon>
    </lineage>
</organism>
<evidence type="ECO:0000256" key="2">
    <source>
        <dbReference type="ARBA" id="ARBA00010845"/>
    </source>
</evidence>
<keyword evidence="5" id="KW-0159">Chromosome partition</keyword>
<feature type="domain" description="Shugoshin C-terminal" evidence="11">
    <location>
        <begin position="473"/>
        <end position="496"/>
    </location>
</feature>
<evidence type="ECO:0000313" key="14">
    <source>
        <dbReference type="Proteomes" id="UP001283341"/>
    </source>
</evidence>
<feature type="compositionally biased region" description="Basic and acidic residues" evidence="10">
    <location>
        <begin position="220"/>
        <end position="254"/>
    </location>
</feature>
<evidence type="ECO:0000259" key="12">
    <source>
        <dbReference type="Pfam" id="PF07558"/>
    </source>
</evidence>
<evidence type="ECO:0000259" key="11">
    <source>
        <dbReference type="Pfam" id="PF07557"/>
    </source>
</evidence>
<feature type="coiled-coil region" evidence="9">
    <location>
        <begin position="32"/>
        <end position="66"/>
    </location>
</feature>
<keyword evidence="3" id="KW-0158">Chromosome</keyword>
<feature type="compositionally biased region" description="Basic and acidic residues" evidence="10">
    <location>
        <begin position="588"/>
        <end position="604"/>
    </location>
</feature>
<dbReference type="AlphaFoldDB" id="A0AAE0HXX1"/>
<keyword evidence="14" id="KW-1185">Reference proteome</keyword>
<dbReference type="InterPro" id="IPR011515">
    <property type="entry name" value="Shugoshin_C"/>
</dbReference>
<evidence type="ECO:0000256" key="7">
    <source>
        <dbReference type="ARBA" id="ARBA00023306"/>
    </source>
</evidence>
<keyword evidence="6 9" id="KW-0175">Coiled coil</keyword>
<dbReference type="InterPro" id="IPR011516">
    <property type="entry name" value="Shugoshin_N"/>
</dbReference>
<protein>
    <recommendedName>
        <fullName evidence="15">Shugoshin</fullName>
    </recommendedName>
</protein>
<evidence type="ECO:0008006" key="15">
    <source>
        <dbReference type="Google" id="ProtNLM"/>
    </source>
</evidence>
<evidence type="ECO:0000256" key="4">
    <source>
        <dbReference type="ARBA" id="ARBA00022618"/>
    </source>
</evidence>
<reference evidence="13" key="1">
    <citation type="journal article" date="2023" name="Mol. Phylogenet. Evol.">
        <title>Genome-scale phylogeny and comparative genomics of the fungal order Sordariales.</title>
        <authorList>
            <person name="Hensen N."/>
            <person name="Bonometti L."/>
            <person name="Westerberg I."/>
            <person name="Brannstrom I.O."/>
            <person name="Guillou S."/>
            <person name="Cros-Aarteil S."/>
            <person name="Calhoun S."/>
            <person name="Haridas S."/>
            <person name="Kuo A."/>
            <person name="Mondo S."/>
            <person name="Pangilinan J."/>
            <person name="Riley R."/>
            <person name="LaButti K."/>
            <person name="Andreopoulos B."/>
            <person name="Lipzen A."/>
            <person name="Chen C."/>
            <person name="Yan M."/>
            <person name="Daum C."/>
            <person name="Ng V."/>
            <person name="Clum A."/>
            <person name="Steindorff A."/>
            <person name="Ohm R.A."/>
            <person name="Martin F."/>
            <person name="Silar P."/>
            <person name="Natvig D.O."/>
            <person name="Lalanne C."/>
            <person name="Gautier V."/>
            <person name="Ament-Velasquez S.L."/>
            <person name="Kruys A."/>
            <person name="Hutchinson M.I."/>
            <person name="Powell A.J."/>
            <person name="Barry K."/>
            <person name="Miller A.N."/>
            <person name="Grigoriev I.V."/>
            <person name="Debuchy R."/>
            <person name="Gladieux P."/>
            <person name="Hiltunen Thoren M."/>
            <person name="Johannesson H."/>
        </authorList>
    </citation>
    <scope>NUCLEOTIDE SEQUENCE</scope>
    <source>
        <strain evidence="13">CBS 118394</strain>
    </source>
</reference>
<dbReference type="GO" id="GO:0051301">
    <property type="term" value="P:cell division"/>
    <property type="evidence" value="ECO:0007669"/>
    <property type="project" value="UniProtKB-KW"/>
</dbReference>
<evidence type="ECO:0000256" key="10">
    <source>
        <dbReference type="SAM" id="MobiDB-lite"/>
    </source>
</evidence>
<comment type="similarity">
    <text evidence="2">Belongs to the shugoshin family.</text>
</comment>
<evidence type="ECO:0000256" key="3">
    <source>
        <dbReference type="ARBA" id="ARBA00022454"/>
    </source>
</evidence>
<evidence type="ECO:0000256" key="5">
    <source>
        <dbReference type="ARBA" id="ARBA00022829"/>
    </source>
</evidence>
<name>A0AAE0HXX1_9PEZI</name>
<keyword evidence="8" id="KW-0137">Centromere</keyword>
<evidence type="ECO:0000256" key="9">
    <source>
        <dbReference type="SAM" id="Coils"/>
    </source>
</evidence>
<dbReference type="Pfam" id="PF07557">
    <property type="entry name" value="Shugoshin_C"/>
    <property type="match status" value="1"/>
</dbReference>
<evidence type="ECO:0000256" key="6">
    <source>
        <dbReference type="ARBA" id="ARBA00023054"/>
    </source>
</evidence>
<dbReference type="EMBL" id="JAUEDM010000006">
    <property type="protein sequence ID" value="KAK3314978.1"/>
    <property type="molecule type" value="Genomic_DNA"/>
</dbReference>
<feature type="region of interest" description="Disordered" evidence="10">
    <location>
        <begin position="177"/>
        <end position="380"/>
    </location>
</feature>
<evidence type="ECO:0000256" key="8">
    <source>
        <dbReference type="ARBA" id="ARBA00023328"/>
    </source>
</evidence>
<sequence>MARLNEQPMAADSLEILRRRFLRQNRDIAKINSNQSLRIRGLENECARLLSENLDLRGQIIRLEKEVEDSSPRRIADHALEIKTKMEAQLKEWGTMLATLGVEPPSKRRSSGERRHTKPRSSTSRSPARRKERDTTVDGEVLAALEGRLPPIYENKPYMRATMNSEQILALCSEAVDSSGNSPDLGPPPVSRYVEDDPVKTDSPTVKWGKWDPEVEADQGNDRPEEQPELPHKLDYGRKPLVKPDLKPEPKPESECNVVPSKKNAEIPEEARAVSTPAPVPTPASTLITKAGAKRKHGDENENIRSSKPAAGKENSIISETTEKVSQGRPLHNRRIIKELPASKRDKAAQSKSTISLTSRTPLSARSTNEDVFSPKKAPITDEIKAAKLSALQDSLATKERTGGSQKPPPTRIEIPRSADSVLSVVTIIPEPDTPFSATTTLISPDTPVRSVQRGLAHDTPPPSDIDSNGETSRPSRRARPAISYAEPNLRDKMRRPTKELFDAVAGEGKFIQRSAAPQKSADGLTPAAAPTSATMIKTESDSGADGTSRRQSTMSPLAQKHASPDTLPNNVVMDRRKRPSTALQVAKQEEGGGSEKEPSHRNTTDVYDFASSSSPMSSGTKERQSVDEGAPDMGQKRPRNSRRSAAAVLTNGESTTTVVTASSKSRSAHTRKRASMLAPKKTAMAELLEYEDAASEDVSADADAECGSSLSRASGKDKISRRRSMML</sequence>
<feature type="region of interest" description="Disordered" evidence="10">
    <location>
        <begin position="392"/>
        <end position="679"/>
    </location>
</feature>